<feature type="coiled-coil region" evidence="1">
    <location>
        <begin position="568"/>
        <end position="620"/>
    </location>
</feature>
<keyword evidence="1" id="KW-0175">Coiled coil</keyword>
<reference evidence="4 5" key="1">
    <citation type="submission" date="2016-08" db="EMBL/GenBank/DDBJ databases">
        <title>Genome sequencing of Paenibacillus sp. TI45-13ar, isolated from Korean traditional nuruk.</title>
        <authorList>
            <person name="Kim S.-J."/>
        </authorList>
    </citation>
    <scope>NUCLEOTIDE SEQUENCE [LARGE SCALE GENOMIC DNA]</scope>
    <source>
        <strain evidence="4 5">TI45-13ar</strain>
    </source>
</reference>
<accession>A0A1E3L2Y1</accession>
<dbReference type="AlphaFoldDB" id="A0A1E3L2Y1"/>
<evidence type="ECO:0000313" key="5">
    <source>
        <dbReference type="Proteomes" id="UP000094578"/>
    </source>
</evidence>
<evidence type="ECO:0000256" key="2">
    <source>
        <dbReference type="SAM" id="MobiDB-lite"/>
    </source>
</evidence>
<keyword evidence="5" id="KW-1185">Reference proteome</keyword>
<feature type="coiled-coil region" evidence="1">
    <location>
        <begin position="656"/>
        <end position="697"/>
    </location>
</feature>
<dbReference type="Proteomes" id="UP000094578">
    <property type="component" value="Unassembled WGS sequence"/>
</dbReference>
<evidence type="ECO:0000256" key="3">
    <source>
        <dbReference type="SAM" id="Phobius"/>
    </source>
</evidence>
<dbReference type="STRING" id="1886670.PTI45_02599"/>
<dbReference type="RefSeq" id="WP_069328009.1">
    <property type="nucleotide sequence ID" value="NZ_MDER01000044.1"/>
</dbReference>
<evidence type="ECO:0000256" key="1">
    <source>
        <dbReference type="SAM" id="Coils"/>
    </source>
</evidence>
<comment type="caution">
    <text evidence="4">The sequence shown here is derived from an EMBL/GenBank/DDBJ whole genome shotgun (WGS) entry which is preliminary data.</text>
</comment>
<keyword evidence="3" id="KW-0812">Transmembrane</keyword>
<feature type="region of interest" description="Disordered" evidence="2">
    <location>
        <begin position="754"/>
        <end position="798"/>
    </location>
</feature>
<feature type="compositionally biased region" description="Gly residues" evidence="2">
    <location>
        <begin position="764"/>
        <end position="777"/>
    </location>
</feature>
<feature type="transmembrane region" description="Helical" evidence="3">
    <location>
        <begin position="175"/>
        <end position="197"/>
    </location>
</feature>
<feature type="compositionally biased region" description="Low complexity" evidence="2">
    <location>
        <begin position="778"/>
        <end position="798"/>
    </location>
</feature>
<evidence type="ECO:0000313" key="4">
    <source>
        <dbReference type="EMBL" id="ODP27961.1"/>
    </source>
</evidence>
<protein>
    <submittedName>
        <fullName evidence="4">Uncharacterized protein</fullName>
    </submittedName>
</protein>
<sequence length="798" mass="90588">MKINPKTFQKWLPLLLICWLITQSMTGIAYGSQQKGFVLDDAGLFSSSEIDKLNTELTGQEYQMYVNTATGMDEAQGLAYANQIYDGSNLGKNDIVLVITTNPNYVHLVFQNAVLANKIANSNERTVQGVTDNKFVPSAQDGDIVGGVLAVNRYINHVPLTTVISQKLAQVGLNWGSAIALLIGGIALIWFVIWLMIRLNKVSKLKVRRQQVQVHHDQIATSLNSLIVSDLFKELEMGFVTGQTKEMIEQLQSQLMKEHARIADSQQKIDAIRLSIGAVKKSASDLTIIEQEQTQWATDMANVQKHHQEMDELSRTVRGMVEASKANLEQVKNTVATLEKQYNYPLTAMKDRITTIEHILQEADQLDEFDFMKAKEPAERANQLLDVLVEDIRLYGEWVQRSQRYTAEINNTEQELRPVVEREHLKLTIDDPFRILEHARTEEIRLVQLLAGGNVDLIRQSMEMIEQDIAAARQVVSDLINFRDESKKTLTMAQQQMADFRNMPEMYNQEVSRLQAEYAGVHLREQGARYQEIQKMQGEVNLFTPQIVDALHDEVQQYRQAYTWSEQVRNALSRMQQLRTEIMSYKDQLDNQKQSENQRLDKLREDYRRANEQQAAISVNPDDTQQVQAHSYQALEQAEQILSGTLLNMVNVKEVMDTAERETVAFVQRVEELTQQRQEAIEAIEGLLQEHRNLSARYFTTAITTHVPVLHRLVEELQQLVNQGYFVQAQQKAQEGAGILQFIALEYKALYDQEQERKRRQRSSGGGSGGSSSGGGSRSSSSSSWSGGSSRSSGSSKW</sequence>
<name>A0A1E3L2Y1_9BACL</name>
<proteinExistence type="predicted"/>
<organism evidence="4 5">
    <name type="scientific">Paenibacillus nuruki</name>
    <dbReference type="NCBI Taxonomy" id="1886670"/>
    <lineage>
        <taxon>Bacteria</taxon>
        <taxon>Bacillati</taxon>
        <taxon>Bacillota</taxon>
        <taxon>Bacilli</taxon>
        <taxon>Bacillales</taxon>
        <taxon>Paenibacillaceae</taxon>
        <taxon>Paenibacillus</taxon>
    </lineage>
</organism>
<dbReference type="EMBL" id="MDER01000044">
    <property type="protein sequence ID" value="ODP27961.1"/>
    <property type="molecule type" value="Genomic_DNA"/>
</dbReference>
<dbReference type="Gene3D" id="3.10.310.50">
    <property type="match status" value="1"/>
</dbReference>
<keyword evidence="3" id="KW-1133">Transmembrane helix</keyword>
<gene>
    <name evidence="4" type="ORF">PTI45_02599</name>
</gene>
<keyword evidence="3" id="KW-0472">Membrane</keyword>